<dbReference type="InterPro" id="IPR050287">
    <property type="entry name" value="MTA/SAH_deaminase"/>
</dbReference>
<accession>A0A173X694</accession>
<protein>
    <submittedName>
        <fullName evidence="3">5-methylthioadenosine/S-adenosylhomocysteine deaminase</fullName>
        <ecNumber evidence="3">3.5.4.28</ecNumber>
    </submittedName>
    <submittedName>
        <fullName evidence="4">Amidohydrolase</fullName>
    </submittedName>
</protein>
<dbReference type="Proteomes" id="UP001199915">
    <property type="component" value="Unassembled WGS sequence"/>
</dbReference>
<evidence type="ECO:0000313" key="5">
    <source>
        <dbReference type="Proteomes" id="UP000095706"/>
    </source>
</evidence>
<dbReference type="EC" id="3.5.4.28" evidence="3"/>
<gene>
    <name evidence="3" type="primary">mtaD</name>
    <name evidence="3" type="ORF">ERS852406_00272</name>
    <name evidence="4" type="ORF">L0N21_14990</name>
</gene>
<evidence type="ECO:0000313" key="3">
    <source>
        <dbReference type="EMBL" id="CUN47289.1"/>
    </source>
</evidence>
<dbReference type="SUPFAM" id="SSF51556">
    <property type="entry name" value="Metallo-dependent hydrolases"/>
    <property type="match status" value="1"/>
</dbReference>
<dbReference type="PANTHER" id="PTHR43794">
    <property type="entry name" value="AMINOHYDROLASE SSNA-RELATED"/>
    <property type="match status" value="1"/>
</dbReference>
<dbReference type="Gene3D" id="2.30.40.10">
    <property type="entry name" value="Urease, subunit C, domain 1"/>
    <property type="match status" value="1"/>
</dbReference>
<organism evidence="3 5">
    <name type="scientific">Fusicatenibacter saccharivorans</name>
    <dbReference type="NCBI Taxonomy" id="1150298"/>
    <lineage>
        <taxon>Bacteria</taxon>
        <taxon>Bacillati</taxon>
        <taxon>Bacillota</taxon>
        <taxon>Clostridia</taxon>
        <taxon>Lachnospirales</taxon>
        <taxon>Lachnospiraceae</taxon>
        <taxon>Fusicatenibacter</taxon>
    </lineage>
</organism>
<proteinExistence type="predicted"/>
<dbReference type="EMBL" id="JAKNFS010000024">
    <property type="protein sequence ID" value="MCG4766799.1"/>
    <property type="molecule type" value="Genomic_DNA"/>
</dbReference>
<evidence type="ECO:0000313" key="4">
    <source>
        <dbReference type="EMBL" id="MCG4766799.1"/>
    </source>
</evidence>
<dbReference type="RefSeq" id="WP_055225930.1">
    <property type="nucleotide sequence ID" value="NZ_CAXSRP010000010.1"/>
</dbReference>
<dbReference type="EMBL" id="CYYV01000001">
    <property type="protein sequence ID" value="CUN47289.1"/>
    <property type="molecule type" value="Genomic_DNA"/>
</dbReference>
<dbReference type="SUPFAM" id="SSF51338">
    <property type="entry name" value="Composite domain of metallo-dependent hydrolases"/>
    <property type="match status" value="2"/>
</dbReference>
<feature type="domain" description="Amidohydrolase-related" evidence="2">
    <location>
        <begin position="63"/>
        <end position="402"/>
    </location>
</feature>
<dbReference type="CDD" id="cd01298">
    <property type="entry name" value="ATZ_TRZ_like"/>
    <property type="match status" value="1"/>
</dbReference>
<dbReference type="InterPro" id="IPR032466">
    <property type="entry name" value="Metal_Hydrolase"/>
</dbReference>
<dbReference type="AlphaFoldDB" id="A0A173X694"/>
<dbReference type="GO" id="GO:0050270">
    <property type="term" value="F:S-adenosylhomocysteine deaminase activity"/>
    <property type="evidence" value="ECO:0007669"/>
    <property type="project" value="UniProtKB-EC"/>
</dbReference>
<dbReference type="InterPro" id="IPR011059">
    <property type="entry name" value="Metal-dep_hydrolase_composite"/>
</dbReference>
<evidence type="ECO:0000259" key="2">
    <source>
        <dbReference type="Pfam" id="PF01979"/>
    </source>
</evidence>
<dbReference type="Proteomes" id="UP000095706">
    <property type="component" value="Unassembled WGS sequence"/>
</dbReference>
<dbReference type="InterPro" id="IPR006680">
    <property type="entry name" value="Amidohydro-rel"/>
</dbReference>
<reference evidence="3 5" key="1">
    <citation type="submission" date="2015-09" db="EMBL/GenBank/DDBJ databases">
        <authorList>
            <consortium name="Pathogen Informatics"/>
        </authorList>
    </citation>
    <scope>NUCLEOTIDE SEQUENCE [LARGE SCALE GENOMIC DNA]</scope>
    <source>
        <strain evidence="3 5">2789STDY5608849</strain>
    </source>
</reference>
<dbReference type="Pfam" id="PF01979">
    <property type="entry name" value="Amidohydro_1"/>
    <property type="match status" value="1"/>
</dbReference>
<evidence type="ECO:0000256" key="1">
    <source>
        <dbReference type="ARBA" id="ARBA00022801"/>
    </source>
</evidence>
<dbReference type="PANTHER" id="PTHR43794:SF11">
    <property type="entry name" value="AMIDOHYDROLASE-RELATED DOMAIN-CONTAINING PROTEIN"/>
    <property type="match status" value="1"/>
</dbReference>
<reference evidence="4" key="2">
    <citation type="submission" date="2022-01" db="EMBL/GenBank/DDBJ databases">
        <title>Collection of gut derived symbiotic bacterial strains cultured from healthy donors.</title>
        <authorList>
            <person name="Lin H."/>
            <person name="Kohout C."/>
            <person name="Waligurski E."/>
            <person name="Pamer E.G."/>
        </authorList>
    </citation>
    <scope>NUCLEOTIDE SEQUENCE</scope>
    <source>
        <strain evidence="4">DFI.5.49</strain>
    </source>
</reference>
<keyword evidence="1 3" id="KW-0378">Hydrolase</keyword>
<name>A0A173X694_9FIRM</name>
<sequence>MNTRFYNAKILVLDAENHFSIAEDELHVTGDTITYIGPGRKADPDAAETTVFDREIDARGNLLIPGFKNAHTHTPMTFLRSYADDLPLHEWLERQVFPNEAKLAGDDVYWLNILGIMEYLTSGITSNFDMYIQQKNSIAATVDTGFRTVLTSGLNNFVDSPEILEEMYNYVNKLSDRTSYLLGFHAEYTTGGPLLESVAKLAEKYHSPVWTHNAETKSEVEGCKERWGLTPTQLMERLGMFQYGGGGYHCIWMEDRDFEIFRDRKLTAVTNPSSNLKLASGICPLKRFYDNGINLAIGTDGPASNNCLDMFREMFLTTGLSKVREMDAAGIPADAILYMATAGGAHAMQLTDCDRLAAGKKADLVMIDLHQPNMQPENNLIKNLVYSGSKQNVKLTMVNGQILYENGEFHIGFDPEEIYARSNAIIRRISGSHADN</sequence>
<dbReference type="Gene3D" id="3.20.20.140">
    <property type="entry name" value="Metal-dependent hydrolases"/>
    <property type="match status" value="1"/>
</dbReference>